<evidence type="ECO:0000256" key="1">
    <source>
        <dbReference type="ARBA" id="ARBA00004141"/>
    </source>
</evidence>
<feature type="transmembrane region" description="Helical" evidence="5">
    <location>
        <begin position="276"/>
        <end position="296"/>
    </location>
</feature>
<dbReference type="InterPro" id="IPR004299">
    <property type="entry name" value="MBOAT_fam"/>
</dbReference>
<dbReference type="GO" id="GO:0019432">
    <property type="term" value="P:triglyceride biosynthetic process"/>
    <property type="evidence" value="ECO:0007669"/>
    <property type="project" value="UniProtKB-ARBA"/>
</dbReference>
<accession>A0A250XHN1</accession>
<dbReference type="OrthoDB" id="420606at2759"/>
<name>A0A250XHN1_9CHLO</name>
<dbReference type="InterPro" id="IPR051085">
    <property type="entry name" value="MB_O-acyltransferase"/>
</dbReference>
<sequence length="526" mass="60998">MFSLFSKLEFAMHLTIISILQIYIYLHGNSFSRQAQQKLPLPWVQPGLLSMPIDLSDDQWRSFRSALLPLSVAMTGYVTLSQLIQSFRDLKAWRPTYCTLFSLLFLSVLHGWYIFHVLTLAALHYYLIRFFAGKKNGLLIIWAVACALFIAVRKTEGLPFVRILPLLGQLKLSGGLLRWHIHYNLVLLRILSFASDWHWACLKVPNKGSLGHSKRYDENKARISRHLPPDAYNFLAYITYILYPPLYIAGPIITFNSYVSQTSGGGLVQLKQVLMYGLRWCIAWMALELLTHSLYFNSIAKYRVWEHLVHVGVSVTPLHYVEGSFWVLMFMWLKFTVIWRFFRLAALADGVDPPENMTRCLTNNYDIEGFWRNWHASYNQWLVRYMYIPLGGSQWRLLNVWIIFTFVALWHDLEFKLLGWAWIMALGMAPEMMIKSIRSASAFKGVKHSWIWRQLCAIFASLNIVVLMTGNMIGFVVGVDGVMPLLKKLIENPLFLSQVLGTLFSAVQVMFFIRDLEEHGRNNLYQ</sequence>
<feature type="transmembrane region" description="Helical" evidence="5">
    <location>
        <begin position="495"/>
        <end position="513"/>
    </location>
</feature>
<evidence type="ECO:0000256" key="3">
    <source>
        <dbReference type="ARBA" id="ARBA00022989"/>
    </source>
</evidence>
<feature type="transmembrane region" description="Helical" evidence="5">
    <location>
        <begin position="136"/>
        <end position="152"/>
    </location>
</feature>
<keyword evidence="2 5" id="KW-0812">Transmembrane</keyword>
<evidence type="ECO:0000256" key="5">
    <source>
        <dbReference type="SAM" id="Phobius"/>
    </source>
</evidence>
<dbReference type="PANTHER" id="PTHR13285">
    <property type="entry name" value="ACYLTRANSFERASE"/>
    <property type="match status" value="1"/>
</dbReference>
<reference evidence="6 7" key="1">
    <citation type="submission" date="2017-08" db="EMBL/GenBank/DDBJ databases">
        <title>Acidophilic green algal genome provides insights into adaptation to an acidic environment.</title>
        <authorList>
            <person name="Hirooka S."/>
            <person name="Hirose Y."/>
            <person name="Kanesaki Y."/>
            <person name="Higuchi S."/>
            <person name="Fujiwara T."/>
            <person name="Onuma R."/>
            <person name="Era A."/>
            <person name="Ohbayashi R."/>
            <person name="Uzuka A."/>
            <person name="Nozaki H."/>
            <person name="Yoshikawa H."/>
            <person name="Miyagishima S.Y."/>
        </authorList>
    </citation>
    <scope>NUCLEOTIDE SEQUENCE [LARGE SCALE GENOMIC DNA]</scope>
    <source>
        <strain evidence="6 7">NIES-2499</strain>
    </source>
</reference>
<comment type="caution">
    <text evidence="6">The sequence shown here is derived from an EMBL/GenBank/DDBJ whole genome shotgun (WGS) entry which is preliminary data.</text>
</comment>
<gene>
    <name evidence="6" type="ORF">CEUSTIGMA_g9857.t1</name>
</gene>
<dbReference type="GO" id="GO:0016020">
    <property type="term" value="C:membrane"/>
    <property type="evidence" value="ECO:0007669"/>
    <property type="project" value="UniProtKB-SubCell"/>
</dbReference>
<proteinExistence type="predicted"/>
<evidence type="ECO:0000313" key="7">
    <source>
        <dbReference type="Proteomes" id="UP000232323"/>
    </source>
</evidence>
<dbReference type="EMBL" id="BEGY01000080">
    <property type="protein sequence ID" value="GAX82429.1"/>
    <property type="molecule type" value="Genomic_DNA"/>
</dbReference>
<dbReference type="Pfam" id="PF03062">
    <property type="entry name" value="MBOAT"/>
    <property type="match status" value="1"/>
</dbReference>
<feature type="transmembrane region" description="Helical" evidence="5">
    <location>
        <begin position="455"/>
        <end position="475"/>
    </location>
</feature>
<dbReference type="STRING" id="1157962.A0A250XHN1"/>
<protein>
    <submittedName>
        <fullName evidence="6">Uncharacterized protein</fullName>
    </submittedName>
</protein>
<evidence type="ECO:0000313" key="6">
    <source>
        <dbReference type="EMBL" id="GAX82429.1"/>
    </source>
</evidence>
<organism evidence="6 7">
    <name type="scientific">Chlamydomonas eustigma</name>
    <dbReference type="NCBI Taxonomy" id="1157962"/>
    <lineage>
        <taxon>Eukaryota</taxon>
        <taxon>Viridiplantae</taxon>
        <taxon>Chlorophyta</taxon>
        <taxon>core chlorophytes</taxon>
        <taxon>Chlorophyceae</taxon>
        <taxon>CS clade</taxon>
        <taxon>Chlamydomonadales</taxon>
        <taxon>Chlamydomonadaceae</taxon>
        <taxon>Chlamydomonas</taxon>
    </lineage>
</organism>
<keyword evidence="4 5" id="KW-0472">Membrane</keyword>
<keyword evidence="3 5" id="KW-1133">Transmembrane helix</keyword>
<feature type="transmembrane region" description="Helical" evidence="5">
    <location>
        <begin position="234"/>
        <end position="255"/>
    </location>
</feature>
<dbReference type="GO" id="GO:0005783">
    <property type="term" value="C:endoplasmic reticulum"/>
    <property type="evidence" value="ECO:0007669"/>
    <property type="project" value="TreeGrafter"/>
</dbReference>
<dbReference type="Proteomes" id="UP000232323">
    <property type="component" value="Unassembled WGS sequence"/>
</dbReference>
<feature type="transmembrane region" description="Helical" evidence="5">
    <location>
        <begin position="417"/>
        <end position="434"/>
    </location>
</feature>
<evidence type="ECO:0000256" key="2">
    <source>
        <dbReference type="ARBA" id="ARBA00022692"/>
    </source>
</evidence>
<keyword evidence="7" id="KW-1185">Reference proteome</keyword>
<dbReference type="AlphaFoldDB" id="A0A250XHN1"/>
<dbReference type="PANTHER" id="PTHR13285:SF18">
    <property type="entry name" value="PROTEIN-CYSTEINE N-PALMITOYLTRANSFERASE RASP"/>
    <property type="match status" value="1"/>
</dbReference>
<dbReference type="GO" id="GO:0016746">
    <property type="term" value="F:acyltransferase activity"/>
    <property type="evidence" value="ECO:0007669"/>
    <property type="project" value="TreeGrafter"/>
</dbReference>
<comment type="subcellular location">
    <subcellularLocation>
        <location evidence="1">Membrane</location>
        <topology evidence="1">Multi-pass membrane protein</topology>
    </subcellularLocation>
</comment>
<feature type="transmembrane region" description="Helical" evidence="5">
    <location>
        <begin position="6"/>
        <end position="26"/>
    </location>
</feature>
<feature type="transmembrane region" description="Helical" evidence="5">
    <location>
        <begin position="104"/>
        <end position="127"/>
    </location>
</feature>
<evidence type="ECO:0000256" key="4">
    <source>
        <dbReference type="ARBA" id="ARBA00023136"/>
    </source>
</evidence>